<evidence type="ECO:0000256" key="2">
    <source>
        <dbReference type="ARBA" id="ARBA00022448"/>
    </source>
</evidence>
<keyword evidence="7 11" id="KW-1133">Transmembrane helix</keyword>
<dbReference type="PANTHER" id="PTHR32196:SF32">
    <property type="entry name" value="XYLOSE TRANSPORT SYSTEM PERMEASE PROTEIN XYLH"/>
    <property type="match status" value="1"/>
</dbReference>
<keyword evidence="13" id="KW-1185">Reference proteome</keyword>
<dbReference type="InterPro" id="IPR001851">
    <property type="entry name" value="ABC_transp_permease"/>
</dbReference>
<feature type="transmembrane region" description="Helical" evidence="11">
    <location>
        <begin position="284"/>
        <end position="304"/>
    </location>
</feature>
<feature type="transmembrane region" description="Helical" evidence="11">
    <location>
        <begin position="234"/>
        <end position="253"/>
    </location>
</feature>
<evidence type="ECO:0000256" key="4">
    <source>
        <dbReference type="ARBA" id="ARBA00022519"/>
    </source>
</evidence>
<evidence type="ECO:0000256" key="11">
    <source>
        <dbReference type="SAM" id="Phobius"/>
    </source>
</evidence>
<evidence type="ECO:0000256" key="7">
    <source>
        <dbReference type="ARBA" id="ARBA00022989"/>
    </source>
</evidence>
<proteinExistence type="predicted"/>
<feature type="transmembrane region" description="Helical" evidence="11">
    <location>
        <begin position="324"/>
        <end position="352"/>
    </location>
</feature>
<feature type="transmembrane region" description="Helical" evidence="11">
    <location>
        <begin position="12"/>
        <end position="30"/>
    </location>
</feature>
<keyword evidence="6 11" id="KW-0812">Transmembrane</keyword>
<dbReference type="Proteomes" id="UP000316181">
    <property type="component" value="Unassembled WGS sequence"/>
</dbReference>
<keyword evidence="8 11" id="KW-0472">Membrane</keyword>
<name>A0A542SMU2_9MICO</name>
<dbReference type="OrthoDB" id="3468954at2"/>
<evidence type="ECO:0000256" key="8">
    <source>
        <dbReference type="ARBA" id="ARBA00023136"/>
    </source>
</evidence>
<comment type="subcellular location">
    <subcellularLocation>
        <location evidence="1">Cell membrane</location>
        <topology evidence="1">Multi-pass membrane protein</topology>
    </subcellularLocation>
</comment>
<keyword evidence="2" id="KW-0813">Transport</keyword>
<protein>
    <recommendedName>
        <fullName evidence="10">Xylose transport system permease protein XylH</fullName>
    </recommendedName>
</protein>
<evidence type="ECO:0000256" key="1">
    <source>
        <dbReference type="ARBA" id="ARBA00004651"/>
    </source>
</evidence>
<reference evidence="12 13" key="1">
    <citation type="submission" date="2019-06" db="EMBL/GenBank/DDBJ databases">
        <title>Sequencing the genomes of 1000 actinobacteria strains.</title>
        <authorList>
            <person name="Klenk H.-P."/>
        </authorList>
    </citation>
    <scope>NUCLEOTIDE SEQUENCE [LARGE SCALE GENOMIC DNA]</scope>
    <source>
        <strain evidence="12 13">DSM 10596</strain>
    </source>
</reference>
<evidence type="ECO:0000256" key="9">
    <source>
        <dbReference type="ARBA" id="ARBA00035611"/>
    </source>
</evidence>
<keyword evidence="5 12" id="KW-0762">Sugar transport</keyword>
<dbReference type="AlphaFoldDB" id="A0A542SMU2"/>
<evidence type="ECO:0000313" key="12">
    <source>
        <dbReference type="EMBL" id="TQK75932.1"/>
    </source>
</evidence>
<organism evidence="12 13">
    <name type="scientific">Rarobacter incanus</name>
    <dbReference type="NCBI Taxonomy" id="153494"/>
    <lineage>
        <taxon>Bacteria</taxon>
        <taxon>Bacillati</taxon>
        <taxon>Actinomycetota</taxon>
        <taxon>Actinomycetes</taxon>
        <taxon>Micrococcales</taxon>
        <taxon>Rarobacteraceae</taxon>
        <taxon>Rarobacter</taxon>
    </lineage>
</organism>
<comment type="caution">
    <text evidence="12">The sequence shown here is derived from an EMBL/GenBank/DDBJ whole genome shotgun (WGS) entry which is preliminary data.</text>
</comment>
<feature type="transmembrane region" description="Helical" evidence="11">
    <location>
        <begin position="167"/>
        <end position="187"/>
    </location>
</feature>
<feature type="transmembrane region" description="Helical" evidence="11">
    <location>
        <begin position="50"/>
        <end position="83"/>
    </location>
</feature>
<evidence type="ECO:0000313" key="13">
    <source>
        <dbReference type="Proteomes" id="UP000316181"/>
    </source>
</evidence>
<evidence type="ECO:0000256" key="3">
    <source>
        <dbReference type="ARBA" id="ARBA00022475"/>
    </source>
</evidence>
<dbReference type="EMBL" id="VFNV01000001">
    <property type="protein sequence ID" value="TQK75932.1"/>
    <property type="molecule type" value="Genomic_DNA"/>
</dbReference>
<evidence type="ECO:0000256" key="6">
    <source>
        <dbReference type="ARBA" id="ARBA00022692"/>
    </source>
</evidence>
<dbReference type="PANTHER" id="PTHR32196">
    <property type="entry name" value="ABC TRANSPORTER PERMEASE PROTEIN YPHD-RELATED-RELATED"/>
    <property type="match status" value="1"/>
</dbReference>
<dbReference type="CDD" id="cd06579">
    <property type="entry name" value="TM_PBP1_transp_AraH_like"/>
    <property type="match status" value="1"/>
</dbReference>
<dbReference type="GO" id="GO:0005886">
    <property type="term" value="C:plasma membrane"/>
    <property type="evidence" value="ECO:0007669"/>
    <property type="project" value="UniProtKB-SubCell"/>
</dbReference>
<keyword evidence="4" id="KW-0997">Cell inner membrane</keyword>
<comment type="function">
    <text evidence="9">Part of the binding-protein-dependent transport system for D-xylose. Probably responsible for the translocation of the substrate across the membrane.</text>
</comment>
<accession>A0A542SMU2</accession>
<evidence type="ECO:0000256" key="5">
    <source>
        <dbReference type="ARBA" id="ARBA00022597"/>
    </source>
</evidence>
<keyword evidence="3" id="KW-1003">Cell membrane</keyword>
<evidence type="ECO:0000256" key="10">
    <source>
        <dbReference type="ARBA" id="ARBA00035686"/>
    </source>
</evidence>
<dbReference type="RefSeq" id="WP_142111265.1">
    <property type="nucleotide sequence ID" value="NZ_BAAATB010000008.1"/>
</dbReference>
<feature type="transmembrane region" description="Helical" evidence="11">
    <location>
        <begin position="208"/>
        <end position="228"/>
    </location>
</feature>
<dbReference type="Pfam" id="PF02653">
    <property type="entry name" value="BPD_transp_2"/>
    <property type="match status" value="1"/>
</dbReference>
<feature type="transmembrane region" description="Helical" evidence="11">
    <location>
        <begin position="90"/>
        <end position="108"/>
    </location>
</feature>
<gene>
    <name evidence="12" type="ORF">FB389_0576</name>
</gene>
<sequence length="410" mass="42848">MKSLKQVLGNDVRQYGMLLALVVLALFFHWKTDGKVLTQTNAANILNGNAYILVMALGMLMVIVIGQIDLSVGSVAAVVGIVVALSIKNWGITWWMGILIGLAIGIVIGAWQGFWLAVVGVPGFITTLAGQLLFRGLNQYIGDSVSTAVPAQIKFIGGGYLPNFGGLAINGSTLLLGIIAFAAVIFGEIRKAAKQAKLNTARGPKWVPIVRVALVGIVIAYAVYLFGYGEPDKLSFPVTGLILAVLTIIYYLITERTPFGRAVYAVGGNRAAAALSGINTRATYFWTMTNMSFLAAIAAIMYIGRAGASGGQDGTNWEFDAITAVFVGGAAVSGGIGTVVGSIIGGLVIAVLNNGLQLLGVGADWQKMIKGLVILAAVSFDIYSKTQGKPSIVGMIQRAFKGGDKAKAAA</sequence>
<dbReference type="GO" id="GO:0022857">
    <property type="term" value="F:transmembrane transporter activity"/>
    <property type="evidence" value="ECO:0007669"/>
    <property type="project" value="InterPro"/>
</dbReference>